<feature type="region of interest" description="Disordered" evidence="1">
    <location>
        <begin position="66"/>
        <end position="97"/>
    </location>
</feature>
<feature type="signal peptide" evidence="2">
    <location>
        <begin position="1"/>
        <end position="29"/>
    </location>
</feature>
<organism evidence="3 4">
    <name type="scientific">Methylomonas lenta</name>
    <dbReference type="NCBI Taxonomy" id="980561"/>
    <lineage>
        <taxon>Bacteria</taxon>
        <taxon>Pseudomonadati</taxon>
        <taxon>Pseudomonadota</taxon>
        <taxon>Gammaproteobacteria</taxon>
        <taxon>Methylococcales</taxon>
        <taxon>Methylococcaceae</taxon>
        <taxon>Methylomonas</taxon>
    </lineage>
</organism>
<proteinExistence type="predicted"/>
<evidence type="ECO:0000313" key="3">
    <source>
        <dbReference type="EMBL" id="OAI15310.1"/>
    </source>
</evidence>
<dbReference type="Proteomes" id="UP000078476">
    <property type="component" value="Unassembled WGS sequence"/>
</dbReference>
<evidence type="ECO:0000256" key="2">
    <source>
        <dbReference type="SAM" id="SignalP"/>
    </source>
</evidence>
<evidence type="ECO:0000313" key="4">
    <source>
        <dbReference type="Proteomes" id="UP000078476"/>
    </source>
</evidence>
<feature type="compositionally biased region" description="Basic and acidic residues" evidence="1">
    <location>
        <begin position="66"/>
        <end position="77"/>
    </location>
</feature>
<feature type="chain" id="PRO_5008069056" evidence="2">
    <location>
        <begin position="30"/>
        <end position="97"/>
    </location>
</feature>
<reference evidence="3 4" key="1">
    <citation type="submission" date="2016-03" db="EMBL/GenBank/DDBJ databases">
        <authorList>
            <person name="Ploux O."/>
        </authorList>
    </citation>
    <scope>NUCLEOTIDE SEQUENCE [LARGE SCALE GENOMIC DNA]</scope>
    <source>
        <strain evidence="3 4">R-45370</strain>
    </source>
</reference>
<protein>
    <submittedName>
        <fullName evidence="3">Uncharacterized protein</fullName>
    </submittedName>
</protein>
<evidence type="ECO:0000256" key="1">
    <source>
        <dbReference type="SAM" id="MobiDB-lite"/>
    </source>
</evidence>
<gene>
    <name evidence="3" type="ORF">A1359_09610</name>
</gene>
<keyword evidence="2" id="KW-0732">Signal</keyword>
<accession>A0A177NE32</accession>
<comment type="caution">
    <text evidence="3">The sequence shown here is derived from an EMBL/GenBank/DDBJ whole genome shotgun (WGS) entry which is preliminary data.</text>
</comment>
<dbReference type="AlphaFoldDB" id="A0A177NE32"/>
<name>A0A177NE32_9GAMM</name>
<dbReference type="RefSeq" id="WP_066982484.1">
    <property type="nucleotide sequence ID" value="NZ_LUUI01000103.1"/>
</dbReference>
<keyword evidence="4" id="KW-1185">Reference proteome</keyword>
<sequence length="97" mass="10062">MLHIKAKIIRLSLSACVMSALLMPAISVADTAMVLAEAETGSVAARQAADQKAALAKKAEERAAKKAQKAAEAEKAAAAKKPKPAETQVPVVEPIED</sequence>
<dbReference type="EMBL" id="LUUI01000103">
    <property type="protein sequence ID" value="OAI15310.1"/>
    <property type="molecule type" value="Genomic_DNA"/>
</dbReference>
<dbReference type="OrthoDB" id="5574459at2"/>